<name>C4J2F8_MAIZE</name>
<evidence type="ECO:0000313" key="2">
    <source>
        <dbReference type="EMBL" id="ACR35358.1"/>
    </source>
</evidence>
<accession>C4J2F8</accession>
<feature type="region of interest" description="Disordered" evidence="1">
    <location>
        <begin position="1"/>
        <end position="32"/>
    </location>
</feature>
<reference evidence="2" key="1">
    <citation type="journal article" date="2009" name="PLoS Genet.">
        <title>Sequencing, mapping, and analysis of 27,455 maize full-length cDNAs.</title>
        <authorList>
            <person name="Soderlund C."/>
            <person name="Descour A."/>
            <person name="Kudrna D."/>
            <person name="Bomhoff M."/>
            <person name="Boyd L."/>
            <person name="Currie J."/>
            <person name="Angelova A."/>
            <person name="Collura K."/>
            <person name="Wissotski M."/>
            <person name="Ashley E."/>
            <person name="Morrow D."/>
            <person name="Fernandes J."/>
            <person name="Walbot V."/>
            <person name="Yu Y."/>
        </authorList>
    </citation>
    <scope>NUCLEOTIDE SEQUENCE</scope>
    <source>
        <strain evidence="2">B73</strain>
    </source>
</reference>
<dbReference type="AlphaFoldDB" id="C4J2F8"/>
<feature type="compositionally biased region" description="Polar residues" evidence="1">
    <location>
        <begin position="23"/>
        <end position="32"/>
    </location>
</feature>
<protein>
    <submittedName>
        <fullName evidence="2">Uncharacterized protein</fullName>
    </submittedName>
</protein>
<proteinExistence type="evidence at transcript level"/>
<sequence>MYTSLRTKLQERKGKKIPATIHKSPQTTIGRR</sequence>
<organism evidence="2">
    <name type="scientific">Zea mays</name>
    <name type="common">Maize</name>
    <dbReference type="NCBI Taxonomy" id="4577"/>
    <lineage>
        <taxon>Eukaryota</taxon>
        <taxon>Viridiplantae</taxon>
        <taxon>Streptophyta</taxon>
        <taxon>Embryophyta</taxon>
        <taxon>Tracheophyta</taxon>
        <taxon>Spermatophyta</taxon>
        <taxon>Magnoliopsida</taxon>
        <taxon>Liliopsida</taxon>
        <taxon>Poales</taxon>
        <taxon>Poaceae</taxon>
        <taxon>PACMAD clade</taxon>
        <taxon>Panicoideae</taxon>
        <taxon>Andropogonodae</taxon>
        <taxon>Andropogoneae</taxon>
        <taxon>Tripsacinae</taxon>
        <taxon>Zea</taxon>
    </lineage>
</organism>
<evidence type="ECO:0000256" key="1">
    <source>
        <dbReference type="SAM" id="MobiDB-lite"/>
    </source>
</evidence>
<reference evidence="2" key="2">
    <citation type="submission" date="2012-06" db="EMBL/GenBank/DDBJ databases">
        <authorList>
            <person name="Yu Y."/>
            <person name="Currie J."/>
            <person name="Lomeli R."/>
            <person name="Angelova A."/>
            <person name="Collura K."/>
            <person name="Wissotski M."/>
            <person name="Campos D."/>
            <person name="Kudrna D."/>
            <person name="Golser W."/>
            <person name="Ashely E."/>
            <person name="Descour A."/>
            <person name="Fernandes J."/>
            <person name="Soderlund C."/>
            <person name="Walbot V."/>
        </authorList>
    </citation>
    <scope>NUCLEOTIDE SEQUENCE</scope>
    <source>
        <strain evidence="2">B73</strain>
    </source>
</reference>
<dbReference type="EMBL" id="BT085005">
    <property type="protein sequence ID" value="ACR35358.1"/>
    <property type="molecule type" value="mRNA"/>
</dbReference>